<sequence>MKALAYGDVLEVVTDFMDESSDDNIRAVLEFVSFLRSGGLYVCRDDIIEQEKQKSKEELPF</sequence>
<name>A0A6M3K9Q0_9ZZZZ</name>
<organism evidence="1">
    <name type="scientific">viral metagenome</name>
    <dbReference type="NCBI Taxonomy" id="1070528"/>
    <lineage>
        <taxon>unclassified sequences</taxon>
        <taxon>metagenomes</taxon>
        <taxon>organismal metagenomes</taxon>
    </lineage>
</organism>
<protein>
    <submittedName>
        <fullName evidence="1">Uncharacterized protein</fullName>
    </submittedName>
</protein>
<gene>
    <name evidence="1" type="ORF">MM415A01050_0009</name>
</gene>
<reference evidence="1" key="1">
    <citation type="submission" date="2020-03" db="EMBL/GenBank/DDBJ databases">
        <title>The deep terrestrial virosphere.</title>
        <authorList>
            <person name="Holmfeldt K."/>
            <person name="Nilsson E."/>
            <person name="Simone D."/>
            <person name="Lopez-Fernandez M."/>
            <person name="Wu X."/>
            <person name="de Brujin I."/>
            <person name="Lundin D."/>
            <person name="Andersson A."/>
            <person name="Bertilsson S."/>
            <person name="Dopson M."/>
        </authorList>
    </citation>
    <scope>NUCLEOTIDE SEQUENCE</scope>
    <source>
        <strain evidence="1">MM415A01050</strain>
    </source>
</reference>
<evidence type="ECO:0000313" key="1">
    <source>
        <dbReference type="EMBL" id="QJA78563.1"/>
    </source>
</evidence>
<dbReference type="AlphaFoldDB" id="A0A6M3K9Q0"/>
<accession>A0A6M3K9Q0</accession>
<dbReference type="EMBL" id="MT142343">
    <property type="protein sequence ID" value="QJA78563.1"/>
    <property type="molecule type" value="Genomic_DNA"/>
</dbReference>
<proteinExistence type="predicted"/>